<accession>A0A2T6KK61</accession>
<feature type="domain" description="Peptidase S54 rhomboid" evidence="6">
    <location>
        <begin position="78"/>
        <end position="223"/>
    </location>
</feature>
<evidence type="ECO:0000313" key="8">
    <source>
        <dbReference type="Proteomes" id="UP000244523"/>
    </source>
</evidence>
<dbReference type="Pfam" id="PF01694">
    <property type="entry name" value="Rhomboid"/>
    <property type="match status" value="1"/>
</dbReference>
<protein>
    <submittedName>
        <fullName evidence="7">Membrane associated rhomboid family serine protease</fullName>
    </submittedName>
</protein>
<dbReference type="InterPro" id="IPR035952">
    <property type="entry name" value="Rhomboid-like_sf"/>
</dbReference>
<organism evidence="7 8">
    <name type="scientific">Yoonia sediminilitoris</name>
    <dbReference type="NCBI Taxonomy" id="1286148"/>
    <lineage>
        <taxon>Bacteria</taxon>
        <taxon>Pseudomonadati</taxon>
        <taxon>Pseudomonadota</taxon>
        <taxon>Alphaproteobacteria</taxon>
        <taxon>Rhodobacterales</taxon>
        <taxon>Paracoccaceae</taxon>
        <taxon>Yoonia</taxon>
    </lineage>
</organism>
<sequence>MTLEDPKPESPVNPIAFIVVLTSLAMLGIEVAFSLADRQIISSNSAVRWRLDAYNAFAFDPGTLERIFVRKDYALSAIWTFFTYPFINQGMAPALFASALILALGKFVSEFYGALQFACIFVLTAVVGAVAYALVFPKGLALLGAYPPVFGLIGAYTYVLWMRLGKAGSNQLLAFRLIGVLIAIQLIFTVVIVVMGQASNGWPTWVAEVGAFVAGFSVSVLLAPGGWTSFVARMRQRP</sequence>
<evidence type="ECO:0000256" key="3">
    <source>
        <dbReference type="ARBA" id="ARBA00022989"/>
    </source>
</evidence>
<keyword evidence="4 5" id="KW-0472">Membrane</keyword>
<keyword evidence="2 5" id="KW-0812">Transmembrane</keyword>
<evidence type="ECO:0000259" key="6">
    <source>
        <dbReference type="Pfam" id="PF01694"/>
    </source>
</evidence>
<dbReference type="InterPro" id="IPR022764">
    <property type="entry name" value="Peptidase_S54_rhomboid_dom"/>
</dbReference>
<reference evidence="7 8" key="1">
    <citation type="submission" date="2018-04" db="EMBL/GenBank/DDBJ databases">
        <title>Genomic Encyclopedia of Archaeal and Bacterial Type Strains, Phase II (KMG-II): from individual species to whole genera.</title>
        <authorList>
            <person name="Goeker M."/>
        </authorList>
    </citation>
    <scope>NUCLEOTIDE SEQUENCE [LARGE SCALE GENOMIC DNA]</scope>
    <source>
        <strain evidence="7 8">DSM 29955</strain>
    </source>
</reference>
<evidence type="ECO:0000256" key="5">
    <source>
        <dbReference type="SAM" id="Phobius"/>
    </source>
</evidence>
<comment type="subcellular location">
    <subcellularLocation>
        <location evidence="1">Membrane</location>
        <topology evidence="1">Multi-pass membrane protein</topology>
    </subcellularLocation>
</comment>
<evidence type="ECO:0000313" key="7">
    <source>
        <dbReference type="EMBL" id="PUB16353.1"/>
    </source>
</evidence>
<keyword evidence="8" id="KW-1185">Reference proteome</keyword>
<dbReference type="SUPFAM" id="SSF144091">
    <property type="entry name" value="Rhomboid-like"/>
    <property type="match status" value="1"/>
</dbReference>
<dbReference type="OrthoDB" id="7836448at2"/>
<keyword evidence="3 5" id="KW-1133">Transmembrane helix</keyword>
<feature type="transmembrane region" description="Helical" evidence="5">
    <location>
        <begin position="86"/>
        <end position="104"/>
    </location>
</feature>
<dbReference type="GO" id="GO:0006508">
    <property type="term" value="P:proteolysis"/>
    <property type="evidence" value="ECO:0007669"/>
    <property type="project" value="UniProtKB-KW"/>
</dbReference>
<comment type="caution">
    <text evidence="7">The sequence shown here is derived from an EMBL/GenBank/DDBJ whole genome shotgun (WGS) entry which is preliminary data.</text>
</comment>
<feature type="transmembrane region" description="Helical" evidence="5">
    <location>
        <begin position="111"/>
        <end position="134"/>
    </location>
</feature>
<dbReference type="Proteomes" id="UP000244523">
    <property type="component" value="Unassembled WGS sequence"/>
</dbReference>
<evidence type="ECO:0000256" key="4">
    <source>
        <dbReference type="ARBA" id="ARBA00023136"/>
    </source>
</evidence>
<dbReference type="GO" id="GO:0004252">
    <property type="term" value="F:serine-type endopeptidase activity"/>
    <property type="evidence" value="ECO:0007669"/>
    <property type="project" value="InterPro"/>
</dbReference>
<feature type="transmembrane region" description="Helical" evidence="5">
    <location>
        <begin position="173"/>
        <end position="197"/>
    </location>
</feature>
<evidence type="ECO:0000256" key="1">
    <source>
        <dbReference type="ARBA" id="ARBA00004141"/>
    </source>
</evidence>
<dbReference type="Gene3D" id="1.20.1540.10">
    <property type="entry name" value="Rhomboid-like"/>
    <property type="match status" value="1"/>
</dbReference>
<dbReference type="EMBL" id="QBUD01000003">
    <property type="protein sequence ID" value="PUB16353.1"/>
    <property type="molecule type" value="Genomic_DNA"/>
</dbReference>
<name>A0A2T6KK61_9RHOB</name>
<keyword evidence="7" id="KW-0378">Hydrolase</keyword>
<dbReference type="GO" id="GO:0016020">
    <property type="term" value="C:membrane"/>
    <property type="evidence" value="ECO:0007669"/>
    <property type="project" value="UniProtKB-SubCell"/>
</dbReference>
<dbReference type="AlphaFoldDB" id="A0A2T6KK61"/>
<feature type="transmembrane region" description="Helical" evidence="5">
    <location>
        <begin position="12"/>
        <end position="36"/>
    </location>
</feature>
<evidence type="ECO:0000256" key="2">
    <source>
        <dbReference type="ARBA" id="ARBA00022692"/>
    </source>
</evidence>
<dbReference type="RefSeq" id="WP_108385956.1">
    <property type="nucleotide sequence ID" value="NZ_QBUD01000003.1"/>
</dbReference>
<keyword evidence="7" id="KW-0645">Protease</keyword>
<proteinExistence type="predicted"/>
<gene>
    <name evidence="7" type="ORF">C8N45_103208</name>
</gene>
<feature type="transmembrane region" description="Helical" evidence="5">
    <location>
        <begin position="209"/>
        <end position="232"/>
    </location>
</feature>
<feature type="transmembrane region" description="Helical" evidence="5">
    <location>
        <begin position="140"/>
        <end position="161"/>
    </location>
</feature>